<dbReference type="Pfam" id="PF03372">
    <property type="entry name" value="Exo_endo_phos"/>
    <property type="match status" value="1"/>
</dbReference>
<dbReference type="SUPFAM" id="SSF52266">
    <property type="entry name" value="SGNH hydrolase"/>
    <property type="match status" value="1"/>
</dbReference>
<dbReference type="InterPro" id="IPR005135">
    <property type="entry name" value="Endo/exonuclease/phosphatase"/>
</dbReference>
<organism evidence="3 4">
    <name type="scientific">Mytilus galloprovincialis</name>
    <name type="common">Mediterranean mussel</name>
    <dbReference type="NCBI Taxonomy" id="29158"/>
    <lineage>
        <taxon>Eukaryota</taxon>
        <taxon>Metazoa</taxon>
        <taxon>Spiralia</taxon>
        <taxon>Lophotrochozoa</taxon>
        <taxon>Mollusca</taxon>
        <taxon>Bivalvia</taxon>
        <taxon>Autobranchia</taxon>
        <taxon>Pteriomorphia</taxon>
        <taxon>Mytilida</taxon>
        <taxon>Mytiloidea</taxon>
        <taxon>Mytilidae</taxon>
        <taxon>Mytilinae</taxon>
        <taxon>Mytilus</taxon>
    </lineage>
</organism>
<keyword evidence="4" id="KW-1185">Reference proteome</keyword>
<feature type="coiled-coil region" evidence="1">
    <location>
        <begin position="170"/>
        <end position="211"/>
    </location>
</feature>
<proteinExistence type="predicted"/>
<evidence type="ECO:0000256" key="1">
    <source>
        <dbReference type="SAM" id="Coils"/>
    </source>
</evidence>
<evidence type="ECO:0000313" key="4">
    <source>
        <dbReference type="Proteomes" id="UP000596742"/>
    </source>
</evidence>
<feature type="domain" description="Endonuclease/exonuclease/phosphatase" evidence="2">
    <location>
        <begin position="459"/>
        <end position="637"/>
    </location>
</feature>
<evidence type="ECO:0000259" key="2">
    <source>
        <dbReference type="Pfam" id="PF03372"/>
    </source>
</evidence>
<dbReference type="OrthoDB" id="6176019at2759"/>
<sequence length="874" mass="99715">MTFVHSHFPVLTQIIAKVIDNATVEEQFDLDQTLKDVNDNTISSKIDDSLTSSKSTIHQNVHERTNTPTITCSTSENTNLVDHFSRIEKTITEAIMQTASQQSNDYTKLITAITTSCETLTTIIKANPRADGNIQIERSNNEVNIKSLQSLLDETIKQIKQSCETSQYELNQYTEKIKAKDEEIQQLTQNIRKLKTNLDTAQDEVIQLKNHIAAQLDANMAKETSTNKAATNQQQHRNDTQSKPKVLFLGTSNIKAINEAKLTTAATVEKVVKYTLKETVAYVTSHEDRPDLVVLHSLTNDLKHLTPQRCIDELDQLISLIHDKWSLAKIIISLTTPRKDDIGFFTNGQIINALVKQLIIGNEVTSVTYCEHSNMLLQGNPINDLLTDDKFHLSIKGCLFWPVILKNQYIGPVIFLCLPSKEGGPNPRGQKVMVGAQEDVRLGISCVSNISQPRPTKYNNRHFGGLAILRKPSLKQHVKILKSSIPDFQWVKLEKQFFGFDKDLFICVVYNPPEGSSYSKGLDHDILTCLEKDIAFYQKQGNILLCGDFNARVASDTDFIIDDSNNLSPLYQSYFSDKQILERRSKDDKLDSRGRDLLDLCISNQIRILNGRVLGDTFGGLTCYTPNGASTVDYVLVLESILNQILYMRIYNFIPTLSDCHCLLEWSLSAKYCLKTDCDSVKTHKMSPGFIWSDDSPALFQDALFTAEIQQRIDKFLKLEPIDSQNAIDNASLELTDIIITAANISLKRRKAQTGHFYKLQRLYTKTRKHKYREYKQSLLKQIETLHEENPKQYWQLIDELQGKEKDDKSALVAPFDCLNHFKNLTEPKDEFKERLQFLEEKLNILEKRKCFIIYTNIQQLWYYLGKLTLRKAS</sequence>
<name>A0A8B6CIL3_MYTGA</name>
<dbReference type="AlphaFoldDB" id="A0A8B6CIL3"/>
<dbReference type="Gene3D" id="3.40.50.1110">
    <property type="entry name" value="SGNH hydrolase"/>
    <property type="match status" value="1"/>
</dbReference>
<keyword evidence="1" id="KW-0175">Coiled coil</keyword>
<dbReference type="Gene3D" id="3.60.10.10">
    <property type="entry name" value="Endonuclease/exonuclease/phosphatase"/>
    <property type="match status" value="1"/>
</dbReference>
<accession>A0A8B6CIL3</accession>
<comment type="caution">
    <text evidence="3">The sequence shown here is derived from an EMBL/GenBank/DDBJ whole genome shotgun (WGS) entry which is preliminary data.</text>
</comment>
<protein>
    <recommendedName>
        <fullName evidence="2">Endonuclease/exonuclease/phosphatase domain-containing protein</fullName>
    </recommendedName>
</protein>
<dbReference type="GO" id="GO:0003824">
    <property type="term" value="F:catalytic activity"/>
    <property type="evidence" value="ECO:0007669"/>
    <property type="project" value="InterPro"/>
</dbReference>
<dbReference type="CDD" id="cd00229">
    <property type="entry name" value="SGNH_hydrolase"/>
    <property type="match status" value="1"/>
</dbReference>
<dbReference type="InterPro" id="IPR036691">
    <property type="entry name" value="Endo/exonu/phosph_ase_sf"/>
</dbReference>
<dbReference type="Proteomes" id="UP000596742">
    <property type="component" value="Unassembled WGS sequence"/>
</dbReference>
<gene>
    <name evidence="3" type="ORF">MGAL_10B020671</name>
</gene>
<dbReference type="InterPro" id="IPR036514">
    <property type="entry name" value="SGNH_hydro_sf"/>
</dbReference>
<reference evidence="3" key="1">
    <citation type="submission" date="2018-11" db="EMBL/GenBank/DDBJ databases">
        <authorList>
            <person name="Alioto T."/>
            <person name="Alioto T."/>
        </authorList>
    </citation>
    <scope>NUCLEOTIDE SEQUENCE</scope>
</reference>
<dbReference type="EMBL" id="UYJE01001864">
    <property type="protein sequence ID" value="VDI05873.1"/>
    <property type="molecule type" value="Genomic_DNA"/>
</dbReference>
<evidence type="ECO:0000313" key="3">
    <source>
        <dbReference type="EMBL" id="VDI05873.1"/>
    </source>
</evidence>
<dbReference type="SUPFAM" id="SSF56219">
    <property type="entry name" value="DNase I-like"/>
    <property type="match status" value="1"/>
</dbReference>